<evidence type="ECO:0000256" key="5">
    <source>
        <dbReference type="ARBA" id="ARBA00022857"/>
    </source>
</evidence>
<dbReference type="Gene3D" id="3.30.70.20">
    <property type="match status" value="1"/>
</dbReference>
<accession>A0A7Z0DHV1</accession>
<keyword evidence="6 10" id="KW-0560">Oxidoreductase</keyword>
<keyword evidence="2" id="KW-0285">Flavoprotein</keyword>
<evidence type="ECO:0000256" key="4">
    <source>
        <dbReference type="ARBA" id="ARBA00022827"/>
    </source>
</evidence>
<evidence type="ECO:0000313" key="11">
    <source>
        <dbReference type="Proteomes" id="UP000564496"/>
    </source>
</evidence>
<keyword evidence="7" id="KW-0408">Iron</keyword>
<dbReference type="GO" id="GO:0046872">
    <property type="term" value="F:metal ion binding"/>
    <property type="evidence" value="ECO:0007669"/>
    <property type="project" value="UniProtKB-KW"/>
</dbReference>
<evidence type="ECO:0000256" key="3">
    <source>
        <dbReference type="ARBA" id="ARBA00022723"/>
    </source>
</evidence>
<keyword evidence="5" id="KW-0521">NADP</keyword>
<dbReference type="InterPro" id="IPR017900">
    <property type="entry name" value="4Fe4S_Fe_S_CS"/>
</dbReference>
<organism evidence="10 11">
    <name type="scientific">Nocardioides panzhihuensis</name>
    <dbReference type="NCBI Taxonomy" id="860243"/>
    <lineage>
        <taxon>Bacteria</taxon>
        <taxon>Bacillati</taxon>
        <taxon>Actinomycetota</taxon>
        <taxon>Actinomycetes</taxon>
        <taxon>Propionibacteriales</taxon>
        <taxon>Nocardioidaceae</taxon>
        <taxon>Nocardioides</taxon>
    </lineage>
</organism>
<dbReference type="InterPro" id="IPR036188">
    <property type="entry name" value="FAD/NAD-bd_sf"/>
</dbReference>
<reference evidence="10 11" key="1">
    <citation type="submission" date="2020-07" db="EMBL/GenBank/DDBJ databases">
        <title>Sequencing the genomes of 1000 actinobacteria strains.</title>
        <authorList>
            <person name="Klenk H.-P."/>
        </authorList>
    </citation>
    <scope>NUCLEOTIDE SEQUENCE [LARGE SCALE GENOMIC DNA]</scope>
    <source>
        <strain evidence="10 11">DSM 26487</strain>
    </source>
</reference>
<dbReference type="PROSITE" id="PS51379">
    <property type="entry name" value="4FE4S_FER_2"/>
    <property type="match status" value="1"/>
</dbReference>
<dbReference type="InterPro" id="IPR055275">
    <property type="entry name" value="Ferredox_Rdtase"/>
</dbReference>
<keyword evidence="11" id="KW-1185">Reference proteome</keyword>
<dbReference type="PANTHER" id="PTHR48467">
    <property type="entry name" value="GLUTAMATE SYNTHASE 1 [NADH], CHLOROPLASTIC-LIKE"/>
    <property type="match status" value="1"/>
</dbReference>
<dbReference type="SUPFAM" id="SSF54862">
    <property type="entry name" value="4Fe-4S ferredoxins"/>
    <property type="match status" value="1"/>
</dbReference>
<keyword evidence="4" id="KW-0274">FAD</keyword>
<dbReference type="AlphaFoldDB" id="A0A7Z0DHV1"/>
<dbReference type="GO" id="GO:0004324">
    <property type="term" value="F:ferredoxin-NADP+ reductase activity"/>
    <property type="evidence" value="ECO:0007669"/>
    <property type="project" value="UniProtKB-EC"/>
</dbReference>
<dbReference type="Proteomes" id="UP000564496">
    <property type="component" value="Unassembled WGS sequence"/>
</dbReference>
<keyword evidence="8" id="KW-0411">Iron-sulfur</keyword>
<dbReference type="InterPro" id="IPR017896">
    <property type="entry name" value="4Fe4S_Fe-S-bd"/>
</dbReference>
<dbReference type="Pfam" id="PF13450">
    <property type="entry name" value="NAD_binding_8"/>
    <property type="match status" value="1"/>
</dbReference>
<evidence type="ECO:0000256" key="7">
    <source>
        <dbReference type="ARBA" id="ARBA00023004"/>
    </source>
</evidence>
<evidence type="ECO:0000256" key="6">
    <source>
        <dbReference type="ARBA" id="ARBA00023002"/>
    </source>
</evidence>
<evidence type="ECO:0000256" key="2">
    <source>
        <dbReference type="ARBA" id="ARBA00022630"/>
    </source>
</evidence>
<dbReference type="RefSeq" id="WP_179656537.1">
    <property type="nucleotide sequence ID" value="NZ_JACBZR010000001.1"/>
</dbReference>
<dbReference type="Gene3D" id="3.50.50.60">
    <property type="entry name" value="FAD/NAD(P)-binding domain"/>
    <property type="match status" value="1"/>
</dbReference>
<dbReference type="PROSITE" id="PS00198">
    <property type="entry name" value="4FE4S_FER_1"/>
    <property type="match status" value="1"/>
</dbReference>
<keyword evidence="3" id="KW-0479">Metal-binding</keyword>
<sequence>MTFVITPGCCLDASCVAVCPVQCIRPRPGDPDFTTAEQLYIDPATCIDCQACMDECPIDAVHPDYDLPSEYGDLVAINAQYFEKNAIVESAAPVARRPKLPEDRPTLSVAVVGAGPAACYAVDALSEIKGVQVSVFEKLPTPFGLVRAGVAPDHARTKGITKLFGRALSRPNVTCYFNVEVGRHVSIDELLQHHHAVLWAAGAGGDRELVIPGEGLPGSFSARQFVAWYNGHPDHARDAFDLTGRTALIMGNGNVALDVARALTQPIDAFSKTDMADHALEALARSAVEEVVIVARRGPEHAAYSTGELAALARLDGVDLIACGRDIHHELDPADPRDAILVAALQRAPIAGRRRIVLRFGLTPLSINGDANVRSVTFARLDGEREELETVDTGLFLRAIGYRGTRVSRQLPFDERTGIIPNEGGRVYEGDPGHPITGLYCSGWIKRGATGVIGTNKIDARETVGALLDDHRAGALSEPPHAAGDIRQLVLARQPEVVDYATWRRIDEAEKARGREAGRSRVKFVSVEEMLAASRLNA</sequence>
<evidence type="ECO:0000313" key="10">
    <source>
        <dbReference type="EMBL" id="NYI75865.1"/>
    </source>
</evidence>
<dbReference type="PANTHER" id="PTHR48467:SF1">
    <property type="entry name" value="GLUTAMATE SYNTHASE 1 [NADH], CHLOROPLASTIC-LIKE"/>
    <property type="match status" value="1"/>
</dbReference>
<dbReference type="GO" id="GO:0051536">
    <property type="term" value="F:iron-sulfur cluster binding"/>
    <property type="evidence" value="ECO:0007669"/>
    <property type="project" value="UniProtKB-KW"/>
</dbReference>
<comment type="cofactor">
    <cofactor evidence="1">
        <name>FAD</name>
        <dbReference type="ChEBI" id="CHEBI:57692"/>
    </cofactor>
</comment>
<name>A0A7Z0DHV1_9ACTN</name>
<evidence type="ECO:0000259" key="9">
    <source>
        <dbReference type="PROSITE" id="PS51379"/>
    </source>
</evidence>
<dbReference type="SUPFAM" id="SSF51971">
    <property type="entry name" value="Nucleotide-binding domain"/>
    <property type="match status" value="2"/>
</dbReference>
<proteinExistence type="predicted"/>
<dbReference type="Pfam" id="PF12838">
    <property type="entry name" value="Fer4_7"/>
    <property type="match status" value="1"/>
</dbReference>
<evidence type="ECO:0000256" key="8">
    <source>
        <dbReference type="ARBA" id="ARBA00023014"/>
    </source>
</evidence>
<feature type="domain" description="4Fe-4S ferredoxin-type" evidence="9">
    <location>
        <begin position="37"/>
        <end position="66"/>
    </location>
</feature>
<gene>
    <name evidence="10" type="ORF">BJ988_000513</name>
</gene>
<protein>
    <submittedName>
        <fullName evidence="10">Ferredoxin--NADP+ reductase</fullName>
        <ecNumber evidence="10">1.18.1.2</ecNumber>
    </submittedName>
</protein>
<dbReference type="EMBL" id="JACBZR010000001">
    <property type="protein sequence ID" value="NYI75865.1"/>
    <property type="molecule type" value="Genomic_DNA"/>
</dbReference>
<evidence type="ECO:0000256" key="1">
    <source>
        <dbReference type="ARBA" id="ARBA00001974"/>
    </source>
</evidence>
<dbReference type="PRINTS" id="PR00419">
    <property type="entry name" value="ADXRDTASE"/>
</dbReference>
<dbReference type="Gene3D" id="3.40.50.720">
    <property type="entry name" value="NAD(P)-binding Rossmann-like Domain"/>
    <property type="match status" value="1"/>
</dbReference>
<dbReference type="EC" id="1.18.1.2" evidence="10"/>
<comment type="caution">
    <text evidence="10">The sequence shown here is derived from an EMBL/GenBank/DDBJ whole genome shotgun (WGS) entry which is preliminary data.</text>
</comment>